<feature type="region of interest" description="Disordered" evidence="1">
    <location>
        <begin position="1"/>
        <end position="22"/>
    </location>
</feature>
<evidence type="ECO:0000256" key="2">
    <source>
        <dbReference type="SAM" id="Phobius"/>
    </source>
</evidence>
<name>A0A7Z9A3K9_9MICC</name>
<proteinExistence type="predicted"/>
<dbReference type="InterPro" id="IPR012495">
    <property type="entry name" value="TadE-like_dom"/>
</dbReference>
<organism evidence="4 5">
    <name type="scientific">Rothia aeria</name>
    <dbReference type="NCBI Taxonomy" id="172042"/>
    <lineage>
        <taxon>Bacteria</taxon>
        <taxon>Bacillati</taxon>
        <taxon>Actinomycetota</taxon>
        <taxon>Actinomycetes</taxon>
        <taxon>Micrococcales</taxon>
        <taxon>Micrococcaceae</taxon>
        <taxon>Rothia</taxon>
    </lineage>
</organism>
<dbReference type="EMBL" id="LR134479">
    <property type="protein sequence ID" value="VEI23423.1"/>
    <property type="molecule type" value="Genomic_DNA"/>
</dbReference>
<reference evidence="4 5" key="1">
    <citation type="submission" date="2018-12" db="EMBL/GenBank/DDBJ databases">
        <authorList>
            <consortium name="Pathogen Informatics"/>
        </authorList>
    </citation>
    <scope>NUCLEOTIDE SEQUENCE [LARGE SCALE GENOMIC DNA]</scope>
    <source>
        <strain evidence="4 5">NCTC10207</strain>
    </source>
</reference>
<gene>
    <name evidence="4" type="ORF">NCTC10207_01531</name>
</gene>
<protein>
    <recommendedName>
        <fullName evidence="3">TadE-like domain-containing protein</fullName>
    </recommendedName>
</protein>
<evidence type="ECO:0000313" key="5">
    <source>
        <dbReference type="Proteomes" id="UP000282386"/>
    </source>
</evidence>
<dbReference type="AlphaFoldDB" id="A0A7Z9A3K9"/>
<dbReference type="Pfam" id="PF07811">
    <property type="entry name" value="TadE"/>
    <property type="match status" value="1"/>
</dbReference>
<keyword evidence="2" id="KW-1133">Transmembrane helix</keyword>
<evidence type="ECO:0000313" key="4">
    <source>
        <dbReference type="EMBL" id="VEI23423.1"/>
    </source>
</evidence>
<sequence length="146" mass="15505">MRACGKCVTRRRGKEGTGADADRGDASTDFVMVSALLALITVAILQVSYAFYVRNLLLDAASAGARYGTLHDRNPSESVDRTSEIIRGSLPGNYAQNVSYSESFNSAGARVLEVNVSAPLPVLGPFGLPNSLSVKAHAVYPVQTEE</sequence>
<keyword evidence="2" id="KW-0472">Membrane</keyword>
<dbReference type="Proteomes" id="UP000282386">
    <property type="component" value="Chromosome"/>
</dbReference>
<accession>A0A7Z9A3K9</accession>
<evidence type="ECO:0000256" key="1">
    <source>
        <dbReference type="SAM" id="MobiDB-lite"/>
    </source>
</evidence>
<feature type="transmembrane region" description="Helical" evidence="2">
    <location>
        <begin position="30"/>
        <end position="52"/>
    </location>
</feature>
<evidence type="ECO:0000259" key="3">
    <source>
        <dbReference type="Pfam" id="PF07811"/>
    </source>
</evidence>
<keyword evidence="2" id="KW-0812">Transmembrane</keyword>
<feature type="domain" description="TadE-like" evidence="3">
    <location>
        <begin position="24"/>
        <end position="66"/>
    </location>
</feature>